<dbReference type="PANTHER" id="PTHR30055:SF234">
    <property type="entry name" value="HTH-TYPE TRANSCRIPTIONAL REGULATOR BETI"/>
    <property type="match status" value="1"/>
</dbReference>
<evidence type="ECO:0000256" key="5">
    <source>
        <dbReference type="SAM" id="MobiDB-lite"/>
    </source>
</evidence>
<dbReference type="EMBL" id="JBHTMB010000283">
    <property type="protein sequence ID" value="MFD1237328.1"/>
    <property type="molecule type" value="Genomic_DNA"/>
</dbReference>
<dbReference type="Proteomes" id="UP001597182">
    <property type="component" value="Unassembled WGS sequence"/>
</dbReference>
<evidence type="ECO:0000313" key="8">
    <source>
        <dbReference type="Proteomes" id="UP001597182"/>
    </source>
</evidence>
<keyword evidence="2 4" id="KW-0238">DNA-binding</keyword>
<evidence type="ECO:0000256" key="1">
    <source>
        <dbReference type="ARBA" id="ARBA00023015"/>
    </source>
</evidence>
<evidence type="ECO:0000313" key="7">
    <source>
        <dbReference type="EMBL" id="MFD1237328.1"/>
    </source>
</evidence>
<protein>
    <submittedName>
        <fullName evidence="7">TetR/AcrR family transcriptional regulator</fullName>
    </submittedName>
</protein>
<name>A0ABW3VRM4_9PSEU</name>
<dbReference type="PANTHER" id="PTHR30055">
    <property type="entry name" value="HTH-TYPE TRANSCRIPTIONAL REGULATOR RUTR"/>
    <property type="match status" value="1"/>
</dbReference>
<evidence type="ECO:0000256" key="4">
    <source>
        <dbReference type="PROSITE-ProRule" id="PRU00335"/>
    </source>
</evidence>
<dbReference type="Gene3D" id="1.10.357.10">
    <property type="entry name" value="Tetracycline Repressor, domain 2"/>
    <property type="match status" value="1"/>
</dbReference>
<dbReference type="InterPro" id="IPR050109">
    <property type="entry name" value="HTH-type_TetR-like_transc_reg"/>
</dbReference>
<dbReference type="InterPro" id="IPR001647">
    <property type="entry name" value="HTH_TetR"/>
</dbReference>
<dbReference type="SUPFAM" id="SSF46689">
    <property type="entry name" value="Homeodomain-like"/>
    <property type="match status" value="1"/>
</dbReference>
<evidence type="ECO:0000256" key="3">
    <source>
        <dbReference type="ARBA" id="ARBA00023163"/>
    </source>
</evidence>
<feature type="domain" description="HTH tetR-type" evidence="6">
    <location>
        <begin position="22"/>
        <end position="82"/>
    </location>
</feature>
<feature type="region of interest" description="Disordered" evidence="5">
    <location>
        <begin position="1"/>
        <end position="22"/>
    </location>
</feature>
<dbReference type="RefSeq" id="WP_013675639.1">
    <property type="nucleotide sequence ID" value="NZ_BAABKS010000082.1"/>
</dbReference>
<reference evidence="8" key="1">
    <citation type="journal article" date="2019" name="Int. J. Syst. Evol. Microbiol.">
        <title>The Global Catalogue of Microorganisms (GCM) 10K type strain sequencing project: providing services to taxonomists for standard genome sequencing and annotation.</title>
        <authorList>
            <consortium name="The Broad Institute Genomics Platform"/>
            <consortium name="The Broad Institute Genome Sequencing Center for Infectious Disease"/>
            <person name="Wu L."/>
            <person name="Ma J."/>
        </authorList>
    </citation>
    <scope>NUCLEOTIDE SEQUENCE [LARGE SCALE GENOMIC DNA]</scope>
    <source>
        <strain evidence="8">CCUG 49018</strain>
    </source>
</reference>
<accession>A0ABW3VRM4</accession>
<keyword evidence="8" id="KW-1185">Reference proteome</keyword>
<organism evidence="7 8">
    <name type="scientific">Pseudonocardia benzenivorans</name>
    <dbReference type="NCBI Taxonomy" id="228005"/>
    <lineage>
        <taxon>Bacteria</taxon>
        <taxon>Bacillati</taxon>
        <taxon>Actinomycetota</taxon>
        <taxon>Actinomycetes</taxon>
        <taxon>Pseudonocardiales</taxon>
        <taxon>Pseudonocardiaceae</taxon>
        <taxon>Pseudonocardia</taxon>
    </lineage>
</organism>
<sequence length="236" mass="24662">MSPAPDPHSADPRARAAATKRNRTRRALLDAADATFTARGWVRTRIEDVASNAGVSSATAYNHFPAKHALIAEVFAPLIAPLVAACRAAAADAARSDTPPAEVVGALVTQIRALTRIGVRNRGITAAYWAATQDYTVRVGALPDPSDEQDPRVIAPVVDVLLDLVENGQRSGALRTFPPAAQLCPSLVDVLLARIALDTSPASGQLARLVATLALGALAPERVVEGSVDGWTLTPS</sequence>
<dbReference type="PRINTS" id="PR00455">
    <property type="entry name" value="HTHTETR"/>
</dbReference>
<dbReference type="Pfam" id="PF00440">
    <property type="entry name" value="TetR_N"/>
    <property type="match status" value="1"/>
</dbReference>
<dbReference type="InterPro" id="IPR009057">
    <property type="entry name" value="Homeodomain-like_sf"/>
</dbReference>
<dbReference type="PROSITE" id="PS50977">
    <property type="entry name" value="HTH_TETR_2"/>
    <property type="match status" value="1"/>
</dbReference>
<gene>
    <name evidence="7" type="ORF">ACFQ34_28925</name>
</gene>
<proteinExistence type="predicted"/>
<evidence type="ECO:0000256" key="2">
    <source>
        <dbReference type="ARBA" id="ARBA00023125"/>
    </source>
</evidence>
<keyword evidence="3" id="KW-0804">Transcription</keyword>
<keyword evidence="1" id="KW-0805">Transcription regulation</keyword>
<evidence type="ECO:0000259" key="6">
    <source>
        <dbReference type="PROSITE" id="PS50977"/>
    </source>
</evidence>
<feature type="DNA-binding region" description="H-T-H motif" evidence="4">
    <location>
        <begin position="45"/>
        <end position="64"/>
    </location>
</feature>
<comment type="caution">
    <text evidence="7">The sequence shown here is derived from an EMBL/GenBank/DDBJ whole genome shotgun (WGS) entry which is preliminary data.</text>
</comment>